<name>A0ABQ9IQ30_9NEOP</name>
<comment type="caution">
    <text evidence="1">The sequence shown here is derived from an EMBL/GenBank/DDBJ whole genome shotgun (WGS) entry which is preliminary data.</text>
</comment>
<evidence type="ECO:0000313" key="1">
    <source>
        <dbReference type="EMBL" id="KAJ8898521.1"/>
    </source>
</evidence>
<dbReference type="EMBL" id="JARBHB010000001">
    <property type="protein sequence ID" value="KAJ8898521.1"/>
    <property type="molecule type" value="Genomic_DNA"/>
</dbReference>
<organism evidence="1 2">
    <name type="scientific">Dryococelus australis</name>
    <dbReference type="NCBI Taxonomy" id="614101"/>
    <lineage>
        <taxon>Eukaryota</taxon>
        <taxon>Metazoa</taxon>
        <taxon>Ecdysozoa</taxon>
        <taxon>Arthropoda</taxon>
        <taxon>Hexapoda</taxon>
        <taxon>Insecta</taxon>
        <taxon>Pterygota</taxon>
        <taxon>Neoptera</taxon>
        <taxon>Polyneoptera</taxon>
        <taxon>Phasmatodea</taxon>
        <taxon>Verophasmatodea</taxon>
        <taxon>Anareolatae</taxon>
        <taxon>Phasmatidae</taxon>
        <taxon>Eurycanthinae</taxon>
        <taxon>Dryococelus</taxon>
    </lineage>
</organism>
<dbReference type="Proteomes" id="UP001159363">
    <property type="component" value="Chromosome 1"/>
</dbReference>
<reference evidence="1 2" key="1">
    <citation type="submission" date="2023-02" db="EMBL/GenBank/DDBJ databases">
        <title>LHISI_Scaffold_Assembly.</title>
        <authorList>
            <person name="Stuart O.P."/>
            <person name="Cleave R."/>
            <person name="Magrath M.J.L."/>
            <person name="Mikheyev A.S."/>
        </authorList>
    </citation>
    <scope>NUCLEOTIDE SEQUENCE [LARGE SCALE GENOMIC DNA]</scope>
    <source>
        <strain evidence="1">Daus_M_001</strain>
        <tissue evidence="1">Leg muscle</tissue>
    </source>
</reference>
<gene>
    <name evidence="1" type="ORF">PR048_003881</name>
</gene>
<keyword evidence="2" id="KW-1185">Reference proteome</keyword>
<proteinExistence type="predicted"/>
<protein>
    <submittedName>
        <fullName evidence="1">Uncharacterized protein</fullName>
    </submittedName>
</protein>
<evidence type="ECO:0000313" key="2">
    <source>
        <dbReference type="Proteomes" id="UP001159363"/>
    </source>
</evidence>
<accession>A0ABQ9IQ30</accession>
<sequence length="751" mass="82612">MRASTPNRCWRPRARVSVPAQHAIRAPSRSDPSLEAHQCTSYETVQPPNIAHQLYELWNTNASFAEVPLLARTDGGNSHNHSINGLAVSLLASHQGEIPGRVTGFSQVRTVPDDATGRLVFSGIFRPSPHIHSDAAPSSALRTSLSRASLIHSTIQPKCSSKCRLLVSGRRTGIELSKRVPANIESLNTMSRTYLITPDMSQEMWNHGRCRASLEVSINTDVALLLAAAETPTISLLVVFSSVYIGTKTFPIRLDFSVVIRKSKLLPIPEMSSFATPQTIMTAGGGGEGGRAIRQPPPGAAAANGRAECRVVSCRVVSRRRPRASYPKETSPLPLRPPPLTYSKDSLEPHMGIVADDAAGRWVFSDISLPPPHLHLHSGAAPSSPHFTLISSQELDVKSHPNLSQLNCSTSQQRLILQLFHLRINSVHTRQQCTLPARILAQETRSIEAANLSRINLTNAYNGTHMATRKQHTQTQVLCTELQLSVRRLLPQCSQLDLRPRDTRCVPATQHREECLLEIWDKALRLKGDCCKKLARTDNRSEVQEEKFLPCLQVSAGYWPRVCARRHFVLDRANQNTATLPLNVLEWLVDTWDVCELKSSSRDNGSDLNCNTRWQIRALLCELPPGKALIGGRCSDIHGASKRRQLAGMCDSSSQCVLPGGTHTACQHTEAKVSDSQSHATTRIGDFRMWESSRTMPLIAGFSRGSPVSSAPAFLSVAQQGRPLKDPAYLGIHSATVSEKCAEEYEKTKVE</sequence>